<dbReference type="PANTHER" id="PTHR30055:SF200">
    <property type="entry name" value="HTH-TYPE TRANSCRIPTIONAL REPRESSOR BDCR"/>
    <property type="match status" value="1"/>
</dbReference>
<evidence type="ECO:0000256" key="1">
    <source>
        <dbReference type="ARBA" id="ARBA00023125"/>
    </source>
</evidence>
<sequence>MRSQDSMTNLTPGARRILDTASTLFYDRGIHAVGVDTIAEEAGVTKRTLYNRFGSKDVLVEMYLRGRDRRWLALRTESLDAAGPDPIDRLRAVFDASAGWSDSDGGRGCGFTNAHAEFSDPAHPVAKLVSAQKQELLDLFRGIIADAGVADDGVAEAILALHEGALVAHGVGVGADPWGSARDAAVRLVASA</sequence>
<dbReference type="PRINTS" id="PR00455">
    <property type="entry name" value="HTHTETR"/>
</dbReference>
<dbReference type="RefSeq" id="WP_253646319.1">
    <property type="nucleotide sequence ID" value="NZ_BAAAMO010000002.1"/>
</dbReference>
<proteinExistence type="predicted"/>
<comment type="caution">
    <text evidence="4">The sequence shown here is derived from an EMBL/GenBank/DDBJ whole genome shotgun (WGS) entry which is preliminary data.</text>
</comment>
<dbReference type="InterPro" id="IPR050109">
    <property type="entry name" value="HTH-type_TetR-like_transc_reg"/>
</dbReference>
<dbReference type="PROSITE" id="PS50977">
    <property type="entry name" value="HTH_TETR_2"/>
    <property type="match status" value="1"/>
</dbReference>
<feature type="domain" description="HTH tetR-type" evidence="3">
    <location>
        <begin position="11"/>
        <end position="71"/>
    </location>
</feature>
<dbReference type="InterPro" id="IPR001647">
    <property type="entry name" value="HTH_TetR"/>
</dbReference>
<evidence type="ECO:0000313" key="4">
    <source>
        <dbReference type="EMBL" id="MFD0925758.1"/>
    </source>
</evidence>
<dbReference type="Proteomes" id="UP001597068">
    <property type="component" value="Unassembled WGS sequence"/>
</dbReference>
<evidence type="ECO:0000256" key="2">
    <source>
        <dbReference type="PROSITE-ProRule" id="PRU00335"/>
    </source>
</evidence>
<feature type="DNA-binding region" description="H-T-H motif" evidence="2">
    <location>
        <begin position="34"/>
        <end position="53"/>
    </location>
</feature>
<evidence type="ECO:0000313" key="5">
    <source>
        <dbReference type="Proteomes" id="UP001597068"/>
    </source>
</evidence>
<reference evidence="5" key="1">
    <citation type="journal article" date="2019" name="Int. J. Syst. Evol. Microbiol.">
        <title>The Global Catalogue of Microorganisms (GCM) 10K type strain sequencing project: providing services to taxonomists for standard genome sequencing and annotation.</title>
        <authorList>
            <consortium name="The Broad Institute Genomics Platform"/>
            <consortium name="The Broad Institute Genome Sequencing Center for Infectious Disease"/>
            <person name="Wu L."/>
            <person name="Ma J."/>
        </authorList>
    </citation>
    <scope>NUCLEOTIDE SEQUENCE [LARGE SCALE GENOMIC DNA]</scope>
    <source>
        <strain evidence="5">CCUG 50873</strain>
    </source>
</reference>
<protein>
    <submittedName>
        <fullName evidence="4">TetR/AcrR family transcriptional regulator</fullName>
    </submittedName>
</protein>
<evidence type="ECO:0000259" key="3">
    <source>
        <dbReference type="PROSITE" id="PS50977"/>
    </source>
</evidence>
<dbReference type="InterPro" id="IPR036271">
    <property type="entry name" value="Tet_transcr_reg_TetR-rel_C_sf"/>
</dbReference>
<gene>
    <name evidence="4" type="ORF">ACFQ04_08415</name>
</gene>
<dbReference type="Pfam" id="PF00440">
    <property type="entry name" value="TetR_N"/>
    <property type="match status" value="1"/>
</dbReference>
<organism evidence="4 5">
    <name type="scientific">Williamsia deligens</name>
    <dbReference type="NCBI Taxonomy" id="321325"/>
    <lineage>
        <taxon>Bacteria</taxon>
        <taxon>Bacillati</taxon>
        <taxon>Actinomycetota</taxon>
        <taxon>Actinomycetes</taxon>
        <taxon>Mycobacteriales</taxon>
        <taxon>Nocardiaceae</taxon>
        <taxon>Williamsia</taxon>
    </lineage>
</organism>
<accession>A0ABW3G6L7</accession>
<dbReference type="SUPFAM" id="SSF48498">
    <property type="entry name" value="Tetracyclin repressor-like, C-terminal domain"/>
    <property type="match status" value="1"/>
</dbReference>
<keyword evidence="5" id="KW-1185">Reference proteome</keyword>
<dbReference type="Gene3D" id="1.10.357.10">
    <property type="entry name" value="Tetracycline Repressor, domain 2"/>
    <property type="match status" value="1"/>
</dbReference>
<dbReference type="SUPFAM" id="SSF46689">
    <property type="entry name" value="Homeodomain-like"/>
    <property type="match status" value="1"/>
</dbReference>
<name>A0ABW3G6L7_9NOCA</name>
<dbReference type="PANTHER" id="PTHR30055">
    <property type="entry name" value="HTH-TYPE TRANSCRIPTIONAL REGULATOR RUTR"/>
    <property type="match status" value="1"/>
</dbReference>
<keyword evidence="1 2" id="KW-0238">DNA-binding</keyword>
<dbReference type="EMBL" id="JBHTIL010000001">
    <property type="protein sequence ID" value="MFD0925758.1"/>
    <property type="molecule type" value="Genomic_DNA"/>
</dbReference>
<dbReference type="InterPro" id="IPR009057">
    <property type="entry name" value="Homeodomain-like_sf"/>
</dbReference>